<dbReference type="RefSeq" id="WP_013495886.1">
    <property type="nucleotide sequence ID" value="NC_014831.1"/>
</dbReference>
<dbReference type="InterPro" id="IPR013563">
    <property type="entry name" value="Oligopep_ABC_C"/>
</dbReference>
<dbReference type="GO" id="GO:0055085">
    <property type="term" value="P:transmembrane transport"/>
    <property type="evidence" value="ECO:0007669"/>
    <property type="project" value="UniProtKB-ARBA"/>
</dbReference>
<dbReference type="NCBIfam" id="TIGR01727">
    <property type="entry name" value="oligo_HPY"/>
    <property type="match status" value="1"/>
</dbReference>
<reference evidence="7" key="2">
    <citation type="journal article" date="2010" name="Stand. Genomic Sci.">
        <title>Complete genome sequence of Thermaerobacter marianensis type strain (7p75aT).</title>
        <authorList>
            <person name="Han C."/>
            <person name="Gu W."/>
            <person name="Zhang X."/>
            <person name="Lapidus A."/>
            <person name="Nolan M."/>
            <person name="Copeland A."/>
            <person name="Lucas S."/>
            <person name="Glavina Del Rio T."/>
            <person name="Tice H."/>
            <person name="Cheng J."/>
            <person name="Tapia R."/>
            <person name="Goodwin L."/>
            <person name="Pitluck S."/>
            <person name="Pagani I."/>
            <person name="Ivanova N."/>
            <person name="Mavromatis K."/>
            <person name="Mikhailova N."/>
            <person name="Pati A."/>
            <person name="Chen A."/>
            <person name="Palaniappan K."/>
            <person name="Land M."/>
            <person name="Hauser L."/>
            <person name="Chang Y."/>
            <person name="Jeffries C."/>
            <person name="Schneider S."/>
            <person name="Rohde M."/>
            <person name="Goker M."/>
            <person name="Pukall R."/>
            <person name="Woyke T."/>
            <person name="Bristow J."/>
            <person name="Eisen J."/>
            <person name="Markowitz V."/>
            <person name="Hugenholtz P."/>
            <person name="Kyrpides N."/>
            <person name="Klenk H."/>
            <person name="Detter J."/>
        </authorList>
    </citation>
    <scope>NUCLEOTIDE SEQUENCE [LARGE SCALE GENOMIC DNA]</scope>
    <source>
        <strain evidence="7">ATCC 700841 / DSM 12885 / JCM 10246 / 7p75a</strain>
    </source>
</reference>
<comment type="similarity">
    <text evidence="1">Belongs to the ABC transporter superfamily.</text>
</comment>
<dbReference type="GO" id="GO:0005524">
    <property type="term" value="F:ATP binding"/>
    <property type="evidence" value="ECO:0007669"/>
    <property type="project" value="UniProtKB-KW"/>
</dbReference>
<dbReference type="PANTHER" id="PTHR43776">
    <property type="entry name" value="TRANSPORT ATP-BINDING PROTEIN"/>
    <property type="match status" value="1"/>
</dbReference>
<evidence type="ECO:0000313" key="6">
    <source>
        <dbReference type="EMBL" id="ADU51582.1"/>
    </source>
</evidence>
<evidence type="ECO:0000256" key="4">
    <source>
        <dbReference type="ARBA" id="ARBA00022840"/>
    </source>
</evidence>
<organism evidence="6 7">
    <name type="scientific">Thermaerobacter marianensis (strain ATCC 700841 / DSM 12885 / JCM 10246 / 7p75a)</name>
    <dbReference type="NCBI Taxonomy" id="644966"/>
    <lineage>
        <taxon>Bacteria</taxon>
        <taxon>Bacillati</taxon>
        <taxon>Bacillota</taxon>
        <taxon>Clostridia</taxon>
        <taxon>Eubacteriales</taxon>
        <taxon>Clostridiales Family XVII. Incertae Sedis</taxon>
        <taxon>Thermaerobacter</taxon>
    </lineage>
</organism>
<dbReference type="eggNOG" id="COG4608">
    <property type="taxonomic scope" value="Bacteria"/>
</dbReference>
<dbReference type="PROSITE" id="PS00211">
    <property type="entry name" value="ABC_TRANSPORTER_1"/>
    <property type="match status" value="1"/>
</dbReference>
<gene>
    <name evidence="6" type="ordered locus">Tmar_1469</name>
</gene>
<reference evidence="6 7" key="1">
    <citation type="journal article" date="2010" name="Stand. Genomic Sci.">
        <title>Complete genome sequence of Thermaerobacter marianensis type strain (7p75a).</title>
        <authorList>
            <person name="Han C."/>
            <person name="Gu W."/>
            <person name="Zhang X."/>
            <person name="Lapidus A."/>
            <person name="Nolan M."/>
            <person name="Copeland A."/>
            <person name="Lucas S."/>
            <person name="Del Rio T.G."/>
            <person name="Tice H."/>
            <person name="Cheng J.F."/>
            <person name="Tapia R."/>
            <person name="Goodwin L."/>
            <person name="Pitluck S."/>
            <person name="Pagani I."/>
            <person name="Ivanova N."/>
            <person name="Mavromatis K."/>
            <person name="Mikhailova N."/>
            <person name="Pati A."/>
            <person name="Chen A."/>
            <person name="Palaniappan K."/>
            <person name="Land M."/>
            <person name="Hauser L."/>
            <person name="Chang Y.J."/>
            <person name="Jeffries C.D."/>
            <person name="Schneider S."/>
            <person name="Rohde M."/>
            <person name="Goker M."/>
            <person name="Pukall R."/>
            <person name="Woyke T."/>
            <person name="Bristow J."/>
            <person name="Eisen J.A."/>
            <person name="Markowitz V."/>
            <person name="Hugenholtz P."/>
            <person name="Kyrpides N.C."/>
            <person name="Klenk H.P."/>
            <person name="Detter J.C."/>
        </authorList>
    </citation>
    <scope>NUCLEOTIDE SEQUENCE [LARGE SCALE GENOMIC DNA]</scope>
    <source>
        <strain evidence="7">ATCC 700841 / DSM 12885 / JCM 10246 / 7p75a</strain>
    </source>
</reference>
<keyword evidence="7" id="KW-1185">Reference proteome</keyword>
<dbReference type="InterPro" id="IPR003439">
    <property type="entry name" value="ABC_transporter-like_ATP-bd"/>
</dbReference>
<sequence>MTSQPHAAAAGFGSSGATPLLEVRDLKKYYPIRRGVFGRVEGFIRAVDGVSFTLHEGETLGLVGESGCGKTTTGRTILRLQEPTAGQILYRGQDLTRLPAAAMRRLRREMQIIFQDPFGSLDPRMTAGQIVAEPLVVHGVPRRERERRVAELLERVGLSARDARRLPHEFSGGQRQRLSIARALALNPRLVVCDEPVSALDVSIQSQILNLLMELQREFGLTYLFIAHDLNVVRHVSDRVGVMYLGRLVELAGADELYSWPAHPYTQALLSAIPEPDPERRRERIVLQGDVPSPARPPSGCRFHTRCPLAQDRCRQEEPAWRAIRPGHWVACHFAEEAMGRVGTVPGSKG</sequence>
<dbReference type="Pfam" id="PF00005">
    <property type="entry name" value="ABC_tran"/>
    <property type="match status" value="1"/>
</dbReference>
<dbReference type="Pfam" id="PF08352">
    <property type="entry name" value="oligo_HPY"/>
    <property type="match status" value="1"/>
</dbReference>
<keyword evidence="4" id="KW-0067">ATP-binding</keyword>
<evidence type="ECO:0000313" key="7">
    <source>
        <dbReference type="Proteomes" id="UP000008915"/>
    </source>
</evidence>
<evidence type="ECO:0000256" key="2">
    <source>
        <dbReference type="ARBA" id="ARBA00022448"/>
    </source>
</evidence>
<dbReference type="EMBL" id="CP002344">
    <property type="protein sequence ID" value="ADU51582.1"/>
    <property type="molecule type" value="Genomic_DNA"/>
</dbReference>
<feature type="domain" description="ABC transporter" evidence="5">
    <location>
        <begin position="21"/>
        <end position="270"/>
    </location>
</feature>
<dbReference type="PANTHER" id="PTHR43776:SF7">
    <property type="entry name" value="D,D-DIPEPTIDE TRANSPORT ATP-BINDING PROTEIN DDPF-RELATED"/>
    <property type="match status" value="1"/>
</dbReference>
<dbReference type="InterPro" id="IPR050319">
    <property type="entry name" value="ABC_transp_ATP-bind"/>
</dbReference>
<dbReference type="NCBIfam" id="NF008453">
    <property type="entry name" value="PRK11308.1"/>
    <property type="match status" value="1"/>
</dbReference>
<dbReference type="Gene3D" id="3.40.50.300">
    <property type="entry name" value="P-loop containing nucleotide triphosphate hydrolases"/>
    <property type="match status" value="1"/>
</dbReference>
<dbReference type="HOGENOM" id="CLU_000604_1_23_9"/>
<keyword evidence="3" id="KW-0547">Nucleotide-binding</keyword>
<dbReference type="STRING" id="644966.Tmar_1469"/>
<proteinExistence type="inferred from homology"/>
<dbReference type="InterPro" id="IPR017871">
    <property type="entry name" value="ABC_transporter-like_CS"/>
</dbReference>
<dbReference type="PROSITE" id="PS50893">
    <property type="entry name" value="ABC_TRANSPORTER_2"/>
    <property type="match status" value="1"/>
</dbReference>
<dbReference type="CDD" id="cd03257">
    <property type="entry name" value="ABC_NikE_OppD_transporters"/>
    <property type="match status" value="1"/>
</dbReference>
<accession>E6SGD0</accession>
<keyword evidence="2" id="KW-0813">Transport</keyword>
<evidence type="ECO:0000259" key="5">
    <source>
        <dbReference type="PROSITE" id="PS50893"/>
    </source>
</evidence>
<dbReference type="GO" id="GO:0016887">
    <property type="term" value="F:ATP hydrolysis activity"/>
    <property type="evidence" value="ECO:0007669"/>
    <property type="project" value="InterPro"/>
</dbReference>
<dbReference type="KEGG" id="tmr:Tmar_1469"/>
<dbReference type="InterPro" id="IPR003593">
    <property type="entry name" value="AAA+_ATPase"/>
</dbReference>
<evidence type="ECO:0000256" key="3">
    <source>
        <dbReference type="ARBA" id="ARBA00022741"/>
    </source>
</evidence>
<dbReference type="FunFam" id="3.40.50.300:FF:000016">
    <property type="entry name" value="Oligopeptide ABC transporter ATP-binding component"/>
    <property type="match status" value="1"/>
</dbReference>
<dbReference type="AlphaFoldDB" id="E6SGD0"/>
<dbReference type="Proteomes" id="UP000008915">
    <property type="component" value="Chromosome"/>
</dbReference>
<dbReference type="GO" id="GO:0015833">
    <property type="term" value="P:peptide transport"/>
    <property type="evidence" value="ECO:0007669"/>
    <property type="project" value="InterPro"/>
</dbReference>
<dbReference type="InterPro" id="IPR027417">
    <property type="entry name" value="P-loop_NTPase"/>
</dbReference>
<evidence type="ECO:0000256" key="1">
    <source>
        <dbReference type="ARBA" id="ARBA00005417"/>
    </source>
</evidence>
<protein>
    <submittedName>
        <fullName evidence="6">Oligopeptide/dipeptide ABC transporter, ATPase subunit</fullName>
    </submittedName>
</protein>
<name>E6SGD0_THEM7</name>
<dbReference type="SUPFAM" id="SSF52540">
    <property type="entry name" value="P-loop containing nucleoside triphosphate hydrolases"/>
    <property type="match status" value="1"/>
</dbReference>
<dbReference type="SMART" id="SM00382">
    <property type="entry name" value="AAA"/>
    <property type="match status" value="1"/>
</dbReference>